<dbReference type="GO" id="GO:0003700">
    <property type="term" value="F:DNA-binding transcription factor activity"/>
    <property type="evidence" value="ECO:0007669"/>
    <property type="project" value="InterPro"/>
</dbReference>
<dbReference type="Gene3D" id="3.30.730.10">
    <property type="entry name" value="AP2/ERF domain"/>
    <property type="match status" value="1"/>
</dbReference>
<dbReference type="InterPro" id="IPR016177">
    <property type="entry name" value="DNA-bd_dom_sf"/>
</dbReference>
<keyword evidence="2" id="KW-0805">Transcription regulation</keyword>
<keyword evidence="5" id="KW-0539">Nucleus</keyword>
<dbReference type="PROSITE" id="PS51032">
    <property type="entry name" value="AP2_ERF"/>
    <property type="match status" value="1"/>
</dbReference>
<proteinExistence type="inferred from homology"/>
<keyword evidence="3" id="KW-0238">DNA-binding</keyword>
<sequence length="278" mass="31214">MANNEVIISTFESEFNVYLESIRQHLLEDEFDTDYSYGPNLSSAPHDHIVTKLQYNNYQSSQSHELHHQQCDDVGAVVWPSSTAENNQTREADAAMGAAADWRMETVERAADPPIRGWARFRGVRRRPWGKFAAEIRDPKKNGTRVWLGTYETPEDAALAYDKAAFKMRGSKAKLNFPHLIGSGGPEPVRVLPKRRLREDLMKSSSSSASSMMAGGLLKPKQRRDGGSVAQAESKVEAPFEVFQLGPPSDHWRNDCNLVFSGAPKNFSTSYFDYQNLV</sequence>
<organism evidence="9 10">
    <name type="scientific">Cannabis sativa</name>
    <name type="common">Hemp</name>
    <name type="synonym">Marijuana</name>
    <dbReference type="NCBI Taxonomy" id="3483"/>
    <lineage>
        <taxon>Eukaryota</taxon>
        <taxon>Viridiplantae</taxon>
        <taxon>Streptophyta</taxon>
        <taxon>Embryophyta</taxon>
        <taxon>Tracheophyta</taxon>
        <taxon>Spermatophyta</taxon>
        <taxon>Magnoliopsida</taxon>
        <taxon>eudicotyledons</taxon>
        <taxon>Gunneridae</taxon>
        <taxon>Pentapetalae</taxon>
        <taxon>rosids</taxon>
        <taxon>fabids</taxon>
        <taxon>Rosales</taxon>
        <taxon>Cannabaceae</taxon>
        <taxon>Cannabis</taxon>
    </lineage>
</organism>
<evidence type="ECO:0000256" key="5">
    <source>
        <dbReference type="ARBA" id="ARBA00023242"/>
    </source>
</evidence>
<accession>A0A7J6GWB6</accession>
<evidence type="ECO:0000313" key="9">
    <source>
        <dbReference type="EMBL" id="KAF4387222.1"/>
    </source>
</evidence>
<dbReference type="PANTHER" id="PTHR31190">
    <property type="entry name" value="DNA-BINDING DOMAIN"/>
    <property type="match status" value="1"/>
</dbReference>
<feature type="domain" description="AP2/ERF" evidence="8">
    <location>
        <begin position="120"/>
        <end position="178"/>
    </location>
</feature>
<dbReference type="PRINTS" id="PR00367">
    <property type="entry name" value="ETHRSPELEMNT"/>
</dbReference>
<dbReference type="SMART" id="SM00380">
    <property type="entry name" value="AP2"/>
    <property type="match status" value="1"/>
</dbReference>
<evidence type="ECO:0000259" key="8">
    <source>
        <dbReference type="PROSITE" id="PS51032"/>
    </source>
</evidence>
<dbReference type="GO" id="GO:0005634">
    <property type="term" value="C:nucleus"/>
    <property type="evidence" value="ECO:0007669"/>
    <property type="project" value="UniProtKB-SubCell"/>
</dbReference>
<dbReference type="EMBL" id="JAATIP010000040">
    <property type="protein sequence ID" value="KAF4387222.1"/>
    <property type="molecule type" value="Genomic_DNA"/>
</dbReference>
<dbReference type="PANTHER" id="PTHR31190:SF449">
    <property type="entry name" value="AP2_ERF DOMAIN-CONTAINING PROTEIN"/>
    <property type="match status" value="1"/>
</dbReference>
<evidence type="ECO:0000256" key="3">
    <source>
        <dbReference type="ARBA" id="ARBA00023125"/>
    </source>
</evidence>
<comment type="subcellular location">
    <subcellularLocation>
        <location evidence="1">Nucleus</location>
    </subcellularLocation>
</comment>
<evidence type="ECO:0000256" key="6">
    <source>
        <dbReference type="ARBA" id="ARBA00024343"/>
    </source>
</evidence>
<dbReference type="Pfam" id="PF00847">
    <property type="entry name" value="AP2"/>
    <property type="match status" value="1"/>
</dbReference>
<dbReference type="AlphaFoldDB" id="A0A7J6GWB6"/>
<dbReference type="InterPro" id="IPR044808">
    <property type="entry name" value="ERF_plant"/>
</dbReference>
<comment type="similarity">
    <text evidence="6">Belongs to the AP2/ERF transcription factor family. ERF subfamily.</text>
</comment>
<evidence type="ECO:0000313" key="10">
    <source>
        <dbReference type="Proteomes" id="UP000525078"/>
    </source>
</evidence>
<protein>
    <recommendedName>
        <fullName evidence="8">AP2/ERF domain-containing protein</fullName>
    </recommendedName>
</protein>
<gene>
    <name evidence="9" type="ORF">F8388_008856</name>
</gene>
<comment type="caution">
    <text evidence="9">The sequence shown here is derived from an EMBL/GenBank/DDBJ whole genome shotgun (WGS) entry which is preliminary data.</text>
</comment>
<evidence type="ECO:0000256" key="1">
    <source>
        <dbReference type="ARBA" id="ARBA00004123"/>
    </source>
</evidence>
<dbReference type="InterPro" id="IPR001471">
    <property type="entry name" value="AP2/ERF_dom"/>
</dbReference>
<evidence type="ECO:0000256" key="2">
    <source>
        <dbReference type="ARBA" id="ARBA00023015"/>
    </source>
</evidence>
<dbReference type="Proteomes" id="UP000525078">
    <property type="component" value="Unassembled WGS sequence"/>
</dbReference>
<dbReference type="GO" id="GO:0009873">
    <property type="term" value="P:ethylene-activated signaling pathway"/>
    <property type="evidence" value="ECO:0007669"/>
    <property type="project" value="InterPro"/>
</dbReference>
<evidence type="ECO:0000256" key="7">
    <source>
        <dbReference type="SAM" id="MobiDB-lite"/>
    </source>
</evidence>
<dbReference type="InterPro" id="IPR036955">
    <property type="entry name" value="AP2/ERF_dom_sf"/>
</dbReference>
<dbReference type="SUPFAM" id="SSF54171">
    <property type="entry name" value="DNA-binding domain"/>
    <property type="match status" value="1"/>
</dbReference>
<feature type="region of interest" description="Disordered" evidence="7">
    <location>
        <begin position="203"/>
        <end position="233"/>
    </location>
</feature>
<keyword evidence="4" id="KW-0804">Transcription</keyword>
<evidence type="ECO:0000256" key="4">
    <source>
        <dbReference type="ARBA" id="ARBA00023163"/>
    </source>
</evidence>
<reference evidence="9 10" key="1">
    <citation type="journal article" date="2020" name="bioRxiv">
        <title>Sequence and annotation of 42 cannabis genomes reveals extensive copy number variation in cannabinoid synthesis and pathogen resistance genes.</title>
        <authorList>
            <person name="Mckernan K.J."/>
            <person name="Helbert Y."/>
            <person name="Kane L.T."/>
            <person name="Ebling H."/>
            <person name="Zhang L."/>
            <person name="Liu B."/>
            <person name="Eaton Z."/>
            <person name="Mclaughlin S."/>
            <person name="Kingan S."/>
            <person name="Baybayan P."/>
            <person name="Concepcion G."/>
            <person name="Jordan M."/>
            <person name="Riva A."/>
            <person name="Barbazuk W."/>
            <person name="Harkins T."/>
        </authorList>
    </citation>
    <scope>NUCLEOTIDE SEQUENCE [LARGE SCALE GENOMIC DNA]</scope>
    <source>
        <strain evidence="10">cv. Jamaican Lion 4</strain>
        <tissue evidence="9">Leaf</tissue>
    </source>
</reference>
<feature type="compositionally biased region" description="Low complexity" evidence="7">
    <location>
        <begin position="204"/>
        <end position="214"/>
    </location>
</feature>
<dbReference type="CDD" id="cd00018">
    <property type="entry name" value="AP2"/>
    <property type="match status" value="1"/>
</dbReference>
<dbReference type="FunFam" id="3.30.730.10:FF:000001">
    <property type="entry name" value="Ethylene-responsive transcription factor 2"/>
    <property type="match status" value="1"/>
</dbReference>
<dbReference type="GO" id="GO:0003677">
    <property type="term" value="F:DNA binding"/>
    <property type="evidence" value="ECO:0007669"/>
    <property type="project" value="UniProtKB-KW"/>
</dbReference>
<name>A0A7J6GWB6_CANSA</name>